<evidence type="ECO:0000313" key="2">
    <source>
        <dbReference type="EMBL" id="PIE62613.1"/>
    </source>
</evidence>
<proteinExistence type="predicted"/>
<dbReference type="GO" id="GO:0005829">
    <property type="term" value="C:cytosol"/>
    <property type="evidence" value="ECO:0007669"/>
    <property type="project" value="TreeGrafter"/>
</dbReference>
<dbReference type="GO" id="GO:0016491">
    <property type="term" value="F:oxidoreductase activity"/>
    <property type="evidence" value="ECO:0007669"/>
    <property type="project" value="UniProtKB-ARBA"/>
</dbReference>
<dbReference type="Pfam" id="PF02754">
    <property type="entry name" value="CCG"/>
    <property type="match status" value="2"/>
</dbReference>
<protein>
    <recommendedName>
        <fullName evidence="1">Cysteine-rich domain-containing protein</fullName>
    </recommendedName>
</protein>
<gene>
    <name evidence="2" type="ORF">CSA25_04230</name>
</gene>
<dbReference type="InterPro" id="IPR004017">
    <property type="entry name" value="Cys_rich_dom"/>
</dbReference>
<reference evidence="2 3" key="1">
    <citation type="submission" date="2017-10" db="EMBL/GenBank/DDBJ databases">
        <title>Novel microbial diversity and functional potential in the marine mammal oral microbiome.</title>
        <authorList>
            <person name="Dudek N.K."/>
            <person name="Sun C.L."/>
            <person name="Burstein D."/>
            <person name="Kantor R.S."/>
            <person name="Aliaga Goltsman D.S."/>
            <person name="Bik E.M."/>
            <person name="Thomas B.C."/>
            <person name="Banfield J.F."/>
            <person name="Relman D.A."/>
        </authorList>
    </citation>
    <scope>NUCLEOTIDE SEQUENCE [LARGE SCALE GENOMIC DNA]</scope>
    <source>
        <strain evidence="2">DOLJORAL78_47_202</strain>
    </source>
</reference>
<dbReference type="AlphaFoldDB" id="A0A2G6MR94"/>
<sequence length="245" mass="27378">MKIHLFSQCMVDMFYPEVGKAAVQVLERLGCEIVVPKEQTCCGQPLMNSGYVKSARASMKNTLRAFEDAQTIVSLSGSCAFAIKHEYENRLADEPQWAARAREFSEKLYEFTEFIVDVLGVTDVGARLDKKLTYHKSCHTTRLLGVTEPPLKLLKQVKGLQYIEMDHANRCCGFGGTFSVKLSEISEQIVAEKAQTIVDSGADIVSGADQACLMNIAGYLNRMRDHGRYSRDIKVMHIAEVLNSR</sequence>
<feature type="domain" description="Cysteine-rich" evidence="1">
    <location>
        <begin position="5"/>
        <end position="84"/>
    </location>
</feature>
<organism evidence="2 3">
    <name type="scientific">Desulfobacter postgatei</name>
    <dbReference type="NCBI Taxonomy" id="2293"/>
    <lineage>
        <taxon>Bacteria</taxon>
        <taxon>Pseudomonadati</taxon>
        <taxon>Thermodesulfobacteriota</taxon>
        <taxon>Desulfobacteria</taxon>
        <taxon>Desulfobacterales</taxon>
        <taxon>Desulfobacteraceae</taxon>
        <taxon>Desulfobacter</taxon>
    </lineage>
</organism>
<evidence type="ECO:0000259" key="1">
    <source>
        <dbReference type="Pfam" id="PF02754"/>
    </source>
</evidence>
<accession>A0A2G6MR94</accession>
<dbReference type="Proteomes" id="UP000231203">
    <property type="component" value="Unassembled WGS sequence"/>
</dbReference>
<name>A0A2G6MR94_9BACT</name>
<feature type="domain" description="Cysteine-rich" evidence="1">
    <location>
        <begin position="133"/>
        <end position="216"/>
    </location>
</feature>
<comment type="caution">
    <text evidence="2">The sequence shown here is derived from an EMBL/GenBank/DDBJ whole genome shotgun (WGS) entry which is preliminary data.</text>
</comment>
<dbReference type="PANTHER" id="PTHR30296:SF0">
    <property type="entry name" value="LACTATE UTILIZATION PROTEIN A"/>
    <property type="match status" value="1"/>
</dbReference>
<evidence type="ECO:0000313" key="3">
    <source>
        <dbReference type="Proteomes" id="UP000231203"/>
    </source>
</evidence>
<dbReference type="EMBL" id="PDTI01000036">
    <property type="protein sequence ID" value="PIE62613.1"/>
    <property type="molecule type" value="Genomic_DNA"/>
</dbReference>
<dbReference type="PANTHER" id="PTHR30296">
    <property type="entry name" value="UNCHARACTERIZED PROTEIN YKGE"/>
    <property type="match status" value="1"/>
</dbReference>